<feature type="region of interest" description="Disordered" evidence="6">
    <location>
        <begin position="1"/>
        <end position="28"/>
    </location>
</feature>
<accession>A0A1I7V7D3</accession>
<evidence type="ECO:0000256" key="2">
    <source>
        <dbReference type="ARBA" id="ARBA00009310"/>
    </source>
</evidence>
<dbReference type="GO" id="GO:0016020">
    <property type="term" value="C:membrane"/>
    <property type="evidence" value="ECO:0007669"/>
    <property type="project" value="UniProtKB-SubCell"/>
</dbReference>
<dbReference type="PANTHER" id="PTHR21347:SF14">
    <property type="entry name" value="LIPID SCRAMBLASE CLPTM1-RELATED"/>
    <property type="match status" value="1"/>
</dbReference>
<dbReference type="AlphaFoldDB" id="A0A1I7V7D3"/>
<keyword evidence="3" id="KW-0812">Transmembrane</keyword>
<proteinExistence type="inferred from homology"/>
<dbReference type="InterPro" id="IPR008429">
    <property type="entry name" value="CLPTM1"/>
</dbReference>
<dbReference type="Pfam" id="PF05602">
    <property type="entry name" value="CLPTM1"/>
    <property type="match status" value="1"/>
</dbReference>
<comment type="similarity">
    <text evidence="2">Belongs to the CLPTM1 family.</text>
</comment>
<evidence type="ECO:0000256" key="3">
    <source>
        <dbReference type="ARBA" id="ARBA00022692"/>
    </source>
</evidence>
<reference evidence="8" key="2">
    <citation type="submission" date="2016-11" db="UniProtKB">
        <authorList>
            <consortium name="WormBaseParasite"/>
        </authorList>
    </citation>
    <scope>IDENTIFICATION</scope>
</reference>
<dbReference type="WBParaSite" id="EN70_10688">
    <property type="protein sequence ID" value="EN70_10688"/>
    <property type="gene ID" value="EN70_10688"/>
</dbReference>
<dbReference type="GO" id="GO:0012505">
    <property type="term" value="C:endomembrane system"/>
    <property type="evidence" value="ECO:0007669"/>
    <property type="project" value="TreeGrafter"/>
</dbReference>
<sequence>MSGNNEISNDGGGGGVVETGDQVQANPEQQRGFDTWTFVKGMLYRIMIVYFVTSFLKNFMSGRSGNIGYNNTGVSNRGASLPSRNLFQPGQKFDLYIYLSDSQDRFDEFDDESALFWKETGLTYSDWTSGPDGDGSRTKSATFPTPKSLANNGSLYIHVFIVRRINHLIVKVGIMLKERCCIMYDNLTNTRRSITKNTKSAYWQNRADRGRTKEG</sequence>
<comment type="subcellular location">
    <subcellularLocation>
        <location evidence="1">Membrane</location>
        <topology evidence="1">Multi-pass membrane protein</topology>
    </subcellularLocation>
</comment>
<evidence type="ECO:0000256" key="4">
    <source>
        <dbReference type="ARBA" id="ARBA00022989"/>
    </source>
</evidence>
<organism evidence="7 8">
    <name type="scientific">Loa loa</name>
    <name type="common">Eye worm</name>
    <name type="synonym">Filaria loa</name>
    <dbReference type="NCBI Taxonomy" id="7209"/>
    <lineage>
        <taxon>Eukaryota</taxon>
        <taxon>Metazoa</taxon>
        <taxon>Ecdysozoa</taxon>
        <taxon>Nematoda</taxon>
        <taxon>Chromadorea</taxon>
        <taxon>Rhabditida</taxon>
        <taxon>Spirurina</taxon>
        <taxon>Spiruromorpha</taxon>
        <taxon>Filarioidea</taxon>
        <taxon>Onchocercidae</taxon>
        <taxon>Loa</taxon>
    </lineage>
</organism>
<keyword evidence="4" id="KW-1133">Transmembrane helix</keyword>
<evidence type="ECO:0000256" key="1">
    <source>
        <dbReference type="ARBA" id="ARBA00004141"/>
    </source>
</evidence>
<evidence type="ECO:0000256" key="5">
    <source>
        <dbReference type="ARBA" id="ARBA00023136"/>
    </source>
</evidence>
<keyword evidence="7" id="KW-1185">Reference proteome</keyword>
<dbReference type="Proteomes" id="UP000095285">
    <property type="component" value="Unassembled WGS sequence"/>
</dbReference>
<dbReference type="eggNOG" id="KOG2489">
    <property type="taxonomic scope" value="Eukaryota"/>
</dbReference>
<keyword evidence="5" id="KW-0472">Membrane</keyword>
<evidence type="ECO:0000313" key="7">
    <source>
        <dbReference type="Proteomes" id="UP000095285"/>
    </source>
</evidence>
<evidence type="ECO:0000256" key="6">
    <source>
        <dbReference type="SAM" id="MobiDB-lite"/>
    </source>
</evidence>
<dbReference type="PANTHER" id="PTHR21347">
    <property type="entry name" value="CLEFT LIP AND PALATE ASSOCIATED TRANSMEMBRANE PROTEIN-RELATED"/>
    <property type="match status" value="1"/>
</dbReference>
<evidence type="ECO:0000313" key="8">
    <source>
        <dbReference type="WBParaSite" id="EN70_10688"/>
    </source>
</evidence>
<name>A0A1I7V7D3_LOALO</name>
<reference evidence="7" key="1">
    <citation type="submission" date="2012-04" db="EMBL/GenBank/DDBJ databases">
        <title>The Genome Sequence of Loa loa.</title>
        <authorList>
            <consortium name="The Broad Institute Genome Sequencing Platform"/>
            <consortium name="Broad Institute Genome Sequencing Center for Infectious Disease"/>
            <person name="Nutman T.B."/>
            <person name="Fink D.L."/>
            <person name="Russ C."/>
            <person name="Young S."/>
            <person name="Zeng Q."/>
            <person name="Gargeya S."/>
            <person name="Alvarado L."/>
            <person name="Berlin A."/>
            <person name="Chapman S.B."/>
            <person name="Chen Z."/>
            <person name="Freedman E."/>
            <person name="Gellesch M."/>
            <person name="Goldberg J."/>
            <person name="Griggs A."/>
            <person name="Gujja S."/>
            <person name="Heilman E.R."/>
            <person name="Heiman D."/>
            <person name="Howarth C."/>
            <person name="Mehta T."/>
            <person name="Neiman D."/>
            <person name="Pearson M."/>
            <person name="Roberts A."/>
            <person name="Saif S."/>
            <person name="Shea T."/>
            <person name="Shenoy N."/>
            <person name="Sisk P."/>
            <person name="Stolte C."/>
            <person name="Sykes S."/>
            <person name="White J."/>
            <person name="Yandava C."/>
            <person name="Haas B."/>
            <person name="Henn M.R."/>
            <person name="Nusbaum C."/>
            <person name="Birren B."/>
        </authorList>
    </citation>
    <scope>NUCLEOTIDE SEQUENCE [LARGE SCALE GENOMIC DNA]</scope>
</reference>
<protein>
    <submittedName>
        <fullName evidence="8">Cleft lip and palate associated transmembrane protein 1</fullName>
    </submittedName>
</protein>